<dbReference type="KEGG" id="mno:Mnod_7782"/>
<name>B8IXI7_METNO</name>
<evidence type="ECO:0000256" key="1">
    <source>
        <dbReference type="ARBA" id="ARBA00010165"/>
    </source>
</evidence>
<evidence type="ECO:0000259" key="6">
    <source>
        <dbReference type="Pfam" id="PF01636"/>
    </source>
</evidence>
<dbReference type="RefSeq" id="WP_012631025.1">
    <property type="nucleotide sequence ID" value="NC_011887.1"/>
</dbReference>
<dbReference type="InterPro" id="IPR002575">
    <property type="entry name" value="Aminoglycoside_PTrfase"/>
</dbReference>
<keyword evidence="4" id="KW-0418">Kinase</keyword>
<geneLocation type="plasmid" evidence="7 8">
    <name>pMNOD02</name>
</geneLocation>
<keyword evidence="3" id="KW-0547">Nucleotide-binding</keyword>
<sequence>MNAPEPLLADFLRRMRLAPPGEEGCWIPLSGGVSSDIWRVDIAGRSLCVKRALARLKVAAEWTAPIERNAYEWAYLEVANEIAPGHVPQPIAQDPEHGLFAMAWLAPDRHRLWKAELLSGQVNSSDAAAVGDLVGRIHAATADDPRLRAIFATDANFHAIRIEPYLLATARAHPDLADHIGAVASTTAATKRVLVHGDVSPKNILLGPDGPILLDAECAWFGDPAFDLAFCLNHLIAKAHVVSSACAELSRSFDVLVETYLRQVSWEPPSEVERRAAQLLPCLLLARVDGKSPLEYLNDKQRGILRTNARHGIIEERTTLCDVKRLLLERPVQS</sequence>
<dbReference type="PANTHER" id="PTHR34273:SF2">
    <property type="entry name" value="METHYLTHIORIBOSE KINASE"/>
    <property type="match status" value="1"/>
</dbReference>
<keyword evidence="7" id="KW-0614">Plasmid</keyword>
<dbReference type="Gene3D" id="3.90.1200.10">
    <property type="match status" value="1"/>
</dbReference>
<feature type="domain" description="Aminoglycoside phosphotransferase" evidence="6">
    <location>
        <begin position="27"/>
        <end position="235"/>
    </location>
</feature>
<gene>
    <name evidence="7" type="ordered locus">Mnod_7782</name>
</gene>
<evidence type="ECO:0000256" key="2">
    <source>
        <dbReference type="ARBA" id="ARBA00022679"/>
    </source>
</evidence>
<dbReference type="Pfam" id="PF01636">
    <property type="entry name" value="APH"/>
    <property type="match status" value="1"/>
</dbReference>
<organism evidence="7 8">
    <name type="scientific">Methylobacterium nodulans (strain LMG 21967 / CNCM I-2342 / ORS 2060)</name>
    <dbReference type="NCBI Taxonomy" id="460265"/>
    <lineage>
        <taxon>Bacteria</taxon>
        <taxon>Pseudomonadati</taxon>
        <taxon>Pseudomonadota</taxon>
        <taxon>Alphaproteobacteria</taxon>
        <taxon>Hyphomicrobiales</taxon>
        <taxon>Methylobacteriaceae</taxon>
        <taxon>Methylobacterium</taxon>
    </lineage>
</organism>
<dbReference type="Gene3D" id="3.30.200.20">
    <property type="entry name" value="Phosphorylase Kinase, domain 1"/>
    <property type="match status" value="1"/>
</dbReference>
<dbReference type="GO" id="GO:0016301">
    <property type="term" value="F:kinase activity"/>
    <property type="evidence" value="ECO:0007669"/>
    <property type="project" value="UniProtKB-KW"/>
</dbReference>
<proteinExistence type="inferred from homology"/>
<dbReference type="AlphaFoldDB" id="B8IXI7"/>
<dbReference type="OrthoDB" id="7326703at2"/>
<evidence type="ECO:0000256" key="5">
    <source>
        <dbReference type="ARBA" id="ARBA00022840"/>
    </source>
</evidence>
<keyword evidence="8" id="KW-1185">Reference proteome</keyword>
<evidence type="ECO:0000313" key="8">
    <source>
        <dbReference type="Proteomes" id="UP000008207"/>
    </source>
</evidence>
<dbReference type="InterPro" id="IPR011009">
    <property type="entry name" value="Kinase-like_dom_sf"/>
</dbReference>
<accession>B8IXI7</accession>
<dbReference type="Proteomes" id="UP000008207">
    <property type="component" value="Plasmid pMNOD02"/>
</dbReference>
<comment type="similarity">
    <text evidence="1">Belongs to the methylthioribose kinase family.</text>
</comment>
<keyword evidence="2 7" id="KW-0808">Transferase</keyword>
<dbReference type="HOGENOM" id="CLU_072574_0_0_5"/>
<keyword evidence="5" id="KW-0067">ATP-binding</keyword>
<protein>
    <submittedName>
        <fullName evidence="7">Aminoglycoside phosphotransferase</fullName>
    </submittedName>
</protein>
<reference evidence="8" key="1">
    <citation type="submission" date="2009-01" db="EMBL/GenBank/DDBJ databases">
        <title>Complete sequence of plasmid 2 of Methylobacterium nodulans ORS 2060.</title>
        <authorList>
            <consortium name="US DOE Joint Genome Institute"/>
            <person name="Lucas S."/>
            <person name="Copeland A."/>
            <person name="Lapidus A."/>
            <person name="Glavina del Rio T."/>
            <person name="Dalin E."/>
            <person name="Tice H."/>
            <person name="Bruce D."/>
            <person name="Goodwin L."/>
            <person name="Pitluck S."/>
            <person name="Sims D."/>
            <person name="Brettin T."/>
            <person name="Detter J.C."/>
            <person name="Han C."/>
            <person name="Larimer F."/>
            <person name="Land M."/>
            <person name="Hauser L."/>
            <person name="Kyrpides N."/>
            <person name="Ivanova N."/>
            <person name="Marx C.J."/>
            <person name="Richardson P."/>
        </authorList>
    </citation>
    <scope>NUCLEOTIDE SEQUENCE [LARGE SCALE GENOMIC DNA]</scope>
    <source>
        <strain evidence="8">LMG 21967 / CNCM I-2342 / ORS 2060</strain>
        <plasmid evidence="8">Plasmid pMNOD02</plasmid>
    </source>
</reference>
<dbReference type="SUPFAM" id="SSF56112">
    <property type="entry name" value="Protein kinase-like (PK-like)"/>
    <property type="match status" value="1"/>
</dbReference>
<dbReference type="GO" id="GO:0005524">
    <property type="term" value="F:ATP binding"/>
    <property type="evidence" value="ECO:0007669"/>
    <property type="project" value="UniProtKB-KW"/>
</dbReference>
<evidence type="ECO:0000256" key="4">
    <source>
        <dbReference type="ARBA" id="ARBA00022777"/>
    </source>
</evidence>
<dbReference type="PANTHER" id="PTHR34273">
    <property type="entry name" value="METHYLTHIORIBOSE KINASE"/>
    <property type="match status" value="1"/>
</dbReference>
<dbReference type="EMBL" id="CP001351">
    <property type="protein sequence ID" value="ACL62819.1"/>
    <property type="molecule type" value="Genomic_DNA"/>
</dbReference>
<evidence type="ECO:0000256" key="3">
    <source>
        <dbReference type="ARBA" id="ARBA00022741"/>
    </source>
</evidence>
<evidence type="ECO:0000313" key="7">
    <source>
        <dbReference type="EMBL" id="ACL62819.1"/>
    </source>
</evidence>